<accession>A0A4Y9L4J7</accession>
<proteinExistence type="predicted"/>
<comment type="caution">
    <text evidence="2">The sequence shown here is derived from an EMBL/GenBank/DDBJ whole genome shotgun (WGS) entry which is preliminary data.</text>
</comment>
<keyword evidence="1" id="KW-0472">Membrane</keyword>
<keyword evidence="1" id="KW-1133">Transmembrane helix</keyword>
<name>A0A4Y9L4J7_9BRAD</name>
<protein>
    <submittedName>
        <fullName evidence="2">Uncharacterized protein</fullName>
    </submittedName>
</protein>
<dbReference type="OrthoDB" id="8231810at2"/>
<dbReference type="EMBL" id="SPQU01000010">
    <property type="protein sequence ID" value="TFV36772.1"/>
    <property type="molecule type" value="Genomic_DNA"/>
</dbReference>
<sequence>MSPSVLRDSPGTERDDMIDSKEASAALADIDDIVQRLKRSQLYELASLAAVWWGVLVFAANLVTWLWPIYAVYAWVAVDVLGVGGLIALRVFNPKNHPFGAGVGIRLFLIFALFFAFGYLVTNVVGHFGPRQLGTFWPIYFMLFYTLAGLWFGYAFVAIGLGITALTLFGFFYIGEAFPLWMAFVNGGGLILGGLWMRRI</sequence>
<keyword evidence="3" id="KW-1185">Reference proteome</keyword>
<keyword evidence="1" id="KW-0812">Transmembrane</keyword>
<feature type="transmembrane region" description="Helical" evidence="1">
    <location>
        <begin position="45"/>
        <end position="67"/>
    </location>
</feature>
<feature type="transmembrane region" description="Helical" evidence="1">
    <location>
        <begin position="133"/>
        <end position="151"/>
    </location>
</feature>
<organism evidence="2 3">
    <name type="scientific">Bradyrhizobium frederickii</name>
    <dbReference type="NCBI Taxonomy" id="2560054"/>
    <lineage>
        <taxon>Bacteria</taxon>
        <taxon>Pseudomonadati</taxon>
        <taxon>Pseudomonadota</taxon>
        <taxon>Alphaproteobacteria</taxon>
        <taxon>Hyphomicrobiales</taxon>
        <taxon>Nitrobacteraceae</taxon>
        <taxon>Bradyrhizobium</taxon>
    </lineage>
</organism>
<dbReference type="AlphaFoldDB" id="A0A4Y9L4J7"/>
<evidence type="ECO:0000256" key="1">
    <source>
        <dbReference type="SAM" id="Phobius"/>
    </source>
</evidence>
<evidence type="ECO:0000313" key="2">
    <source>
        <dbReference type="EMBL" id="TFV36772.1"/>
    </source>
</evidence>
<feature type="transmembrane region" description="Helical" evidence="1">
    <location>
        <begin position="156"/>
        <end position="174"/>
    </location>
</feature>
<evidence type="ECO:0000313" key="3">
    <source>
        <dbReference type="Proteomes" id="UP000298225"/>
    </source>
</evidence>
<dbReference type="Proteomes" id="UP000298225">
    <property type="component" value="Unassembled WGS sequence"/>
</dbReference>
<feature type="transmembrane region" description="Helical" evidence="1">
    <location>
        <begin position="99"/>
        <end position="121"/>
    </location>
</feature>
<reference evidence="2 3" key="1">
    <citation type="submission" date="2019-03" db="EMBL/GenBank/DDBJ databases">
        <title>Bradyrhizobium strains diversity isolated from Chamaecrista fasciculata.</title>
        <authorList>
            <person name="Urquiaga M.C.O."/>
            <person name="Hungria M."/>
            <person name="Delamuta J.R.M."/>
        </authorList>
    </citation>
    <scope>NUCLEOTIDE SEQUENCE [LARGE SCALE GENOMIC DNA]</scope>
    <source>
        <strain evidence="2 3">CNPSo 3424</strain>
    </source>
</reference>
<feature type="transmembrane region" description="Helical" evidence="1">
    <location>
        <begin position="73"/>
        <end position="92"/>
    </location>
</feature>
<feature type="transmembrane region" description="Helical" evidence="1">
    <location>
        <begin position="180"/>
        <end position="197"/>
    </location>
</feature>
<gene>
    <name evidence="2" type="ORF">E4K66_22470</name>
</gene>